<name>A0A5N5DLP9_9PEZI</name>
<evidence type="ECO:0000313" key="3">
    <source>
        <dbReference type="EMBL" id="KAB2578783.1"/>
    </source>
</evidence>
<feature type="region of interest" description="Disordered" evidence="1">
    <location>
        <begin position="514"/>
        <end position="566"/>
    </location>
</feature>
<dbReference type="EMBL" id="VCHE01000010">
    <property type="protein sequence ID" value="KAB2578783.1"/>
    <property type="molecule type" value="Genomic_DNA"/>
</dbReference>
<evidence type="ECO:0000256" key="2">
    <source>
        <dbReference type="SAM" id="SignalP"/>
    </source>
</evidence>
<keyword evidence="2" id="KW-0732">Signal</keyword>
<dbReference type="OrthoDB" id="10677924at2759"/>
<evidence type="ECO:0000256" key="1">
    <source>
        <dbReference type="SAM" id="MobiDB-lite"/>
    </source>
</evidence>
<protein>
    <submittedName>
        <fullName evidence="3">Uncharacterized protein</fullName>
    </submittedName>
</protein>
<feature type="signal peptide" evidence="2">
    <location>
        <begin position="1"/>
        <end position="17"/>
    </location>
</feature>
<keyword evidence="4" id="KW-1185">Reference proteome</keyword>
<reference evidence="3 4" key="1">
    <citation type="journal article" date="2019" name="Sci. Rep.">
        <title>A multi-omics analysis of the grapevine pathogen Lasiodiplodia theobromae reveals that temperature affects the expression of virulence- and pathogenicity-related genes.</title>
        <authorList>
            <person name="Felix C."/>
            <person name="Meneses R."/>
            <person name="Goncalves M.F.M."/>
            <person name="Tilleman L."/>
            <person name="Duarte A.S."/>
            <person name="Jorrin-Novo J.V."/>
            <person name="Van de Peer Y."/>
            <person name="Deforce D."/>
            <person name="Van Nieuwerburgh F."/>
            <person name="Esteves A.C."/>
            <person name="Alves A."/>
        </authorList>
    </citation>
    <scope>NUCLEOTIDE SEQUENCE [LARGE SCALE GENOMIC DNA]</scope>
    <source>
        <strain evidence="3 4">LA-SOL3</strain>
    </source>
</reference>
<evidence type="ECO:0000313" key="4">
    <source>
        <dbReference type="Proteomes" id="UP000325902"/>
    </source>
</evidence>
<gene>
    <name evidence="3" type="ORF">DBV05_g2684</name>
</gene>
<dbReference type="AlphaFoldDB" id="A0A5N5DLP9"/>
<comment type="caution">
    <text evidence="3">The sequence shown here is derived from an EMBL/GenBank/DDBJ whole genome shotgun (WGS) entry which is preliminary data.</text>
</comment>
<proteinExistence type="predicted"/>
<organism evidence="3 4">
    <name type="scientific">Lasiodiplodia theobromae</name>
    <dbReference type="NCBI Taxonomy" id="45133"/>
    <lineage>
        <taxon>Eukaryota</taxon>
        <taxon>Fungi</taxon>
        <taxon>Dikarya</taxon>
        <taxon>Ascomycota</taxon>
        <taxon>Pezizomycotina</taxon>
        <taxon>Dothideomycetes</taxon>
        <taxon>Dothideomycetes incertae sedis</taxon>
        <taxon>Botryosphaeriales</taxon>
        <taxon>Botryosphaeriaceae</taxon>
        <taxon>Lasiodiplodia</taxon>
    </lineage>
</organism>
<feature type="chain" id="PRO_5025044366" evidence="2">
    <location>
        <begin position="18"/>
        <end position="629"/>
    </location>
</feature>
<dbReference type="Proteomes" id="UP000325902">
    <property type="component" value="Unassembled WGS sequence"/>
</dbReference>
<sequence length="629" mass="59904">MVATSFIPLLLATCAHANVIPRTISSTYKNATHSSAASSQSSEGLSFVFAGENPTSSAASSQSSEGLSFVFAGEDPTSSAAPSKTSAALSFAFPSKDSASSGAASPETSVGISFAFPSSSSSSSSSSSKDVLVGIDMGFTRSTRSAPLTIGIDLGPPTATSSRIGTPVGTPVGTPAAGNVSVSEQGFDFGFGGPTGAPSLVLTMIDGSFVLATVGASSTKPATTVPAGATTSSKISLPVVTTAAPQEPTSRTPFEVGGITVSQNSDTQLVVGSQTLAVGSSVIVGSGSSTTAIVLQTDGSSTRIVVGTATAAVPAAEPTSGGSGEAAAPFEVGGITVSRNSASQIVIGTQTLGGAAGSSIVVGSGSFTTAVVLQTDASGATQVVVGGTTTAAIPTAAPISGVEGDPDAIVFGSQTLHPGSTLTLGSGSSTTKLVLQTYSAGGSAIVVADASTTYTVAAPTRASALPTLAGGGVQLITTGLTTELVVGGTQTYTFKTGGPSIGLVTEGGTTIVVAGGTGSGGTRIPIPTGLGKETSGASASASGSSGRSSRSTLGSATGSSRTTTAAAESSAAASGLSSGLGGDVDWATASASASASASGSVGAAARMVDGAVVGTGLVSAVCAVLALIL</sequence>
<accession>A0A5N5DLP9</accession>
<feature type="compositionally biased region" description="Low complexity" evidence="1">
    <location>
        <begin position="522"/>
        <end position="566"/>
    </location>
</feature>